<dbReference type="GO" id="GO:0046872">
    <property type="term" value="F:metal ion binding"/>
    <property type="evidence" value="ECO:0007669"/>
    <property type="project" value="UniProtKB-KW"/>
</dbReference>
<dbReference type="Proteomes" id="UP000313231">
    <property type="component" value="Unassembled WGS sequence"/>
</dbReference>
<keyword evidence="2" id="KW-0479">Metal-binding</keyword>
<keyword evidence="4" id="KW-0106">Calcium</keyword>
<evidence type="ECO:0000313" key="7">
    <source>
        <dbReference type="EMBL" id="TNM41182.1"/>
    </source>
</evidence>
<dbReference type="InterPro" id="IPR024607">
    <property type="entry name" value="Sulfatase_CS"/>
</dbReference>
<evidence type="ECO:0000256" key="4">
    <source>
        <dbReference type="ARBA" id="ARBA00022837"/>
    </source>
</evidence>
<dbReference type="InterPro" id="IPR050738">
    <property type="entry name" value="Sulfatase"/>
</dbReference>
<proteinExistence type="inferred from homology"/>
<sequence length="782" mass="85405">MSACPGTDPRSVLPVADVEAPTTPTLDVRDLDQPPMTLPGAPKDAPNVVVILIDDMGFGATSAFGGPCRTPTAERLAAGGLRFNRFHTTALCSPTRQSLMTGRNHHAVNMGTITNMATPVPGYTSVRPNTAATLAEVLRLNGYNTGAFGKMHQTPAWEVTPVGPFDRWPTGEGFERFYGFMSGEMDHWSPLLYDGTTPVEAPADPDYHLSEDLTTKAIDWVRQQQALAADKPFLLYLSYGATHAPHHAPREWIERYRGRFDQGWDRVREETLARQKEIGVVPADCELTPRHEEIPAWDDLSASERLVAARLMEAYAGFTEHTDHQVGRLVDALDEADALDNTIFLYILGDNGASAEGGIAGAVNEIASLNGIHDSTDNLLAVLDEIGGPSTYNHYPAGWAHAMNTPYQWTKQVASHWGGTRVGMVLHWPDGTPRTGESRDQWQHVIDVYPTILEAAGLPVPTHVNGVPQQRVDGTSFLASVRDASAAENRTTQYFEMFGNRGIYHEGWMACTKHSTPWDHDTSHLPSFGEDVWELYGPDDWSQRHDLAEQEPARLAELQALFLAEAERNHVLPLDDRKAERFTSDIARRPSVLGGRRSVELFPGMTRLPDAAFPNVRNKSHEVTARITVPDEGCAGAIVAQGARFGGWSFHVRGGRLVYSHNWMGRDLQEVVATEPLAPGEHVVAFGFEYDAGAGFGGGGEVDLRCDGRSVGTGTVARTVPFHYGPTCADVGCDNGSGVVPDYETPRATFTGTIDSVIVSIEPAVTSDVPEEVEDRIEMATQ</sequence>
<evidence type="ECO:0000313" key="8">
    <source>
        <dbReference type="Proteomes" id="UP000313231"/>
    </source>
</evidence>
<name>A0A5C4VYX9_9ACTN</name>
<accession>A0A5C4VYX9</accession>
<evidence type="ECO:0000256" key="5">
    <source>
        <dbReference type="SAM" id="MobiDB-lite"/>
    </source>
</evidence>
<comment type="caution">
    <text evidence="7">The sequence shown here is derived from an EMBL/GenBank/DDBJ whole genome shotgun (WGS) entry which is preliminary data.</text>
</comment>
<protein>
    <submittedName>
        <fullName evidence="7">Arylsulfatase</fullName>
    </submittedName>
</protein>
<comment type="similarity">
    <text evidence="1">Belongs to the sulfatase family.</text>
</comment>
<dbReference type="PROSITE" id="PS00523">
    <property type="entry name" value="SULFATASE_1"/>
    <property type="match status" value="1"/>
</dbReference>
<feature type="domain" description="Sulfatase N-terminal" evidence="6">
    <location>
        <begin position="46"/>
        <end position="457"/>
    </location>
</feature>
<dbReference type="InterPro" id="IPR017850">
    <property type="entry name" value="Alkaline_phosphatase_core_sf"/>
</dbReference>
<dbReference type="SUPFAM" id="SSF53649">
    <property type="entry name" value="Alkaline phosphatase-like"/>
    <property type="match status" value="1"/>
</dbReference>
<dbReference type="InterPro" id="IPR000917">
    <property type="entry name" value="Sulfatase_N"/>
</dbReference>
<dbReference type="AlphaFoldDB" id="A0A5C4VYX9"/>
<dbReference type="GO" id="GO:0016787">
    <property type="term" value="F:hydrolase activity"/>
    <property type="evidence" value="ECO:0007669"/>
    <property type="project" value="UniProtKB-KW"/>
</dbReference>
<gene>
    <name evidence="7" type="ORF">FHP29_09275</name>
</gene>
<keyword evidence="3" id="KW-0378">Hydrolase</keyword>
<dbReference type="RefSeq" id="WP_139622577.1">
    <property type="nucleotide sequence ID" value="NZ_VDMP01000022.1"/>
</dbReference>
<organism evidence="7 8">
    <name type="scientific">Nocardioides albidus</name>
    <dbReference type="NCBI Taxonomy" id="1517589"/>
    <lineage>
        <taxon>Bacteria</taxon>
        <taxon>Bacillati</taxon>
        <taxon>Actinomycetota</taxon>
        <taxon>Actinomycetes</taxon>
        <taxon>Propionibacteriales</taxon>
        <taxon>Nocardioidaceae</taxon>
        <taxon>Nocardioides</taxon>
    </lineage>
</organism>
<dbReference type="Gene3D" id="3.30.1120.10">
    <property type="match status" value="1"/>
</dbReference>
<dbReference type="CDD" id="cd16025">
    <property type="entry name" value="PAS_like"/>
    <property type="match status" value="1"/>
</dbReference>
<reference evidence="7 8" key="1">
    <citation type="journal article" date="2016" name="Int. J. Syst. Evol. Microbiol.">
        <title>Nocardioides albidus sp. nov., an actinobacterium isolated from garden soil.</title>
        <authorList>
            <person name="Singh H."/>
            <person name="Du J."/>
            <person name="Trinh H."/>
            <person name="Won K."/>
            <person name="Yang J.E."/>
            <person name="Yin C."/>
            <person name="Kook M."/>
            <person name="Yi T.H."/>
        </authorList>
    </citation>
    <scope>NUCLEOTIDE SEQUENCE [LARGE SCALE GENOMIC DNA]</scope>
    <source>
        <strain evidence="7 8">CCTCC AB 2015297</strain>
    </source>
</reference>
<evidence type="ECO:0000256" key="2">
    <source>
        <dbReference type="ARBA" id="ARBA00022723"/>
    </source>
</evidence>
<evidence type="ECO:0000256" key="1">
    <source>
        <dbReference type="ARBA" id="ARBA00008779"/>
    </source>
</evidence>
<dbReference type="EMBL" id="VDMP01000022">
    <property type="protein sequence ID" value="TNM41182.1"/>
    <property type="molecule type" value="Genomic_DNA"/>
</dbReference>
<keyword evidence="8" id="KW-1185">Reference proteome</keyword>
<dbReference type="Pfam" id="PF00884">
    <property type="entry name" value="Sulfatase"/>
    <property type="match status" value="1"/>
</dbReference>
<dbReference type="Gene3D" id="3.40.720.10">
    <property type="entry name" value="Alkaline Phosphatase, subunit A"/>
    <property type="match status" value="1"/>
</dbReference>
<evidence type="ECO:0000256" key="3">
    <source>
        <dbReference type="ARBA" id="ARBA00022801"/>
    </source>
</evidence>
<dbReference type="PANTHER" id="PTHR42693">
    <property type="entry name" value="ARYLSULFATASE FAMILY MEMBER"/>
    <property type="match status" value="1"/>
</dbReference>
<dbReference type="OrthoDB" id="9777306at2"/>
<evidence type="ECO:0000259" key="6">
    <source>
        <dbReference type="Pfam" id="PF00884"/>
    </source>
</evidence>
<feature type="region of interest" description="Disordered" evidence="5">
    <location>
        <begin position="1"/>
        <end position="32"/>
    </location>
</feature>
<dbReference type="PANTHER" id="PTHR42693:SF43">
    <property type="entry name" value="BLL2667 PROTEIN"/>
    <property type="match status" value="1"/>
</dbReference>